<comment type="similarity">
    <text evidence="6">Belongs to the class-IV pyridoxal-phosphate-dependent aminotransferase family.</text>
</comment>
<keyword evidence="10" id="KW-0028">Amino-acid biosynthesis</keyword>
<dbReference type="NCBIfam" id="TIGR01123">
    <property type="entry name" value="ilvE_II"/>
    <property type="match status" value="1"/>
</dbReference>
<dbReference type="InterPro" id="IPR043132">
    <property type="entry name" value="BCAT-like_C"/>
</dbReference>
<organism evidence="18 19">
    <name type="scientific">Candidatus Caccoplasma merdipullorum</name>
    <dbReference type="NCBI Taxonomy" id="2840718"/>
    <lineage>
        <taxon>Bacteria</taxon>
        <taxon>Pseudomonadati</taxon>
        <taxon>Bacteroidota</taxon>
        <taxon>Bacteroidia</taxon>
        <taxon>Bacteroidales</taxon>
        <taxon>Bacteroidaceae</taxon>
        <taxon>Bacteroidaceae incertae sedis</taxon>
        <taxon>Candidatus Caccoplasma</taxon>
    </lineage>
</organism>
<comment type="pathway">
    <text evidence="5">Amino-acid biosynthesis; L-leucine biosynthesis; L-leucine from 3-methyl-2-oxobutanoate: step 4/4.</text>
</comment>
<comment type="catalytic activity">
    <reaction evidence="16">
        <text>L-leucine + 2-oxoglutarate = 4-methyl-2-oxopentanoate + L-glutamate</text>
        <dbReference type="Rhea" id="RHEA:18321"/>
        <dbReference type="ChEBI" id="CHEBI:16810"/>
        <dbReference type="ChEBI" id="CHEBI:17865"/>
        <dbReference type="ChEBI" id="CHEBI:29985"/>
        <dbReference type="ChEBI" id="CHEBI:57427"/>
        <dbReference type="EC" id="2.6.1.42"/>
    </reaction>
</comment>
<keyword evidence="9 18" id="KW-0032">Aminotransferase</keyword>
<evidence type="ECO:0000256" key="15">
    <source>
        <dbReference type="ARBA" id="ARBA00048798"/>
    </source>
</evidence>
<evidence type="ECO:0000256" key="9">
    <source>
        <dbReference type="ARBA" id="ARBA00022576"/>
    </source>
</evidence>
<keyword evidence="12" id="KW-0663">Pyridoxal phosphate</keyword>
<dbReference type="InterPro" id="IPR036038">
    <property type="entry name" value="Aminotransferase-like"/>
</dbReference>
<evidence type="ECO:0000256" key="1">
    <source>
        <dbReference type="ARBA" id="ARBA00001933"/>
    </source>
</evidence>
<evidence type="ECO:0000256" key="11">
    <source>
        <dbReference type="ARBA" id="ARBA00022679"/>
    </source>
</evidence>
<dbReference type="InterPro" id="IPR001544">
    <property type="entry name" value="Aminotrans_IV"/>
</dbReference>
<evidence type="ECO:0000256" key="10">
    <source>
        <dbReference type="ARBA" id="ARBA00022605"/>
    </source>
</evidence>
<dbReference type="InterPro" id="IPR033939">
    <property type="entry name" value="BCAT_family"/>
</dbReference>
<dbReference type="AlphaFoldDB" id="A0A9D9E360"/>
<evidence type="ECO:0000256" key="2">
    <source>
        <dbReference type="ARBA" id="ARBA00003109"/>
    </source>
</evidence>
<comment type="cofactor">
    <cofactor evidence="1">
        <name>pyridoxal 5'-phosphate</name>
        <dbReference type="ChEBI" id="CHEBI:597326"/>
    </cofactor>
</comment>
<gene>
    <name evidence="18" type="ORF">IAC54_03045</name>
</gene>
<feature type="modified residue" description="N6-(pyridoxal phosphate)lysine" evidence="17">
    <location>
        <position position="185"/>
    </location>
</feature>
<dbReference type="InterPro" id="IPR043131">
    <property type="entry name" value="BCAT-like_N"/>
</dbReference>
<dbReference type="SUPFAM" id="SSF56752">
    <property type="entry name" value="D-aminoacid aminotransferase-like PLP-dependent enzymes"/>
    <property type="match status" value="1"/>
</dbReference>
<comment type="pathway">
    <text evidence="3">Amino-acid biosynthesis; L-isoleucine biosynthesis; L-isoleucine from 2-oxobutanoate: step 4/4.</text>
</comment>
<comment type="caution">
    <text evidence="18">The sequence shown here is derived from an EMBL/GenBank/DDBJ whole genome shotgun (WGS) entry which is preliminary data.</text>
</comment>
<evidence type="ECO:0000256" key="5">
    <source>
        <dbReference type="ARBA" id="ARBA00005072"/>
    </source>
</evidence>
<dbReference type="Proteomes" id="UP000823636">
    <property type="component" value="Unassembled WGS sequence"/>
</dbReference>
<comment type="catalytic activity">
    <reaction evidence="14">
        <text>L-valine + 2-oxoglutarate = 3-methyl-2-oxobutanoate + L-glutamate</text>
        <dbReference type="Rhea" id="RHEA:24813"/>
        <dbReference type="ChEBI" id="CHEBI:11851"/>
        <dbReference type="ChEBI" id="CHEBI:16810"/>
        <dbReference type="ChEBI" id="CHEBI:29985"/>
        <dbReference type="ChEBI" id="CHEBI:57762"/>
        <dbReference type="EC" id="2.6.1.42"/>
    </reaction>
</comment>
<evidence type="ECO:0000256" key="6">
    <source>
        <dbReference type="ARBA" id="ARBA00009320"/>
    </source>
</evidence>
<evidence type="ECO:0000256" key="7">
    <source>
        <dbReference type="ARBA" id="ARBA00013053"/>
    </source>
</evidence>
<accession>A0A9D9E360</accession>
<dbReference type="FunFam" id="3.30.470.10:FF:000004">
    <property type="entry name" value="Branched-chain-amino-acid aminotransferase"/>
    <property type="match status" value="1"/>
</dbReference>
<dbReference type="PANTHER" id="PTHR42825">
    <property type="entry name" value="AMINO ACID AMINOTRANSFERASE"/>
    <property type="match status" value="1"/>
</dbReference>
<dbReference type="GO" id="GO:0004084">
    <property type="term" value="F:branched-chain-amino-acid transaminase activity"/>
    <property type="evidence" value="ECO:0007669"/>
    <property type="project" value="UniProtKB-EC"/>
</dbReference>
<dbReference type="FunFam" id="3.20.10.10:FF:000006">
    <property type="entry name" value="Branched-chain amino acid aminotransferase"/>
    <property type="match status" value="1"/>
</dbReference>
<dbReference type="Gene3D" id="3.30.470.10">
    <property type="match status" value="1"/>
</dbReference>
<reference evidence="18" key="1">
    <citation type="submission" date="2020-10" db="EMBL/GenBank/DDBJ databases">
        <authorList>
            <person name="Gilroy R."/>
        </authorList>
    </citation>
    <scope>NUCLEOTIDE SEQUENCE</scope>
    <source>
        <strain evidence="18">G3-4614</strain>
    </source>
</reference>
<evidence type="ECO:0000313" key="19">
    <source>
        <dbReference type="Proteomes" id="UP000823636"/>
    </source>
</evidence>
<evidence type="ECO:0000256" key="16">
    <source>
        <dbReference type="ARBA" id="ARBA00049229"/>
    </source>
</evidence>
<evidence type="ECO:0000256" key="17">
    <source>
        <dbReference type="PIRSR" id="PIRSR006468-1"/>
    </source>
</evidence>
<dbReference type="PANTHER" id="PTHR42825:SF2">
    <property type="entry name" value="BRANCHED-CHAIN-AMINO-ACID AMINOTRANSFERASE 3, CHLOROPLASTIC-RELATED"/>
    <property type="match status" value="1"/>
</dbReference>
<evidence type="ECO:0000256" key="13">
    <source>
        <dbReference type="ARBA" id="ARBA00023304"/>
    </source>
</evidence>
<keyword evidence="13" id="KW-0100">Branched-chain amino acid biosynthesis</keyword>
<comment type="function">
    <text evidence="2">Acts on leucine, isoleucine and valine.</text>
</comment>
<evidence type="ECO:0000256" key="3">
    <source>
        <dbReference type="ARBA" id="ARBA00004824"/>
    </source>
</evidence>
<keyword evidence="11 18" id="KW-0808">Transferase</keyword>
<reference evidence="18" key="2">
    <citation type="journal article" date="2021" name="PeerJ">
        <title>Extensive microbial diversity within the chicken gut microbiome revealed by metagenomics and culture.</title>
        <authorList>
            <person name="Gilroy R."/>
            <person name="Ravi A."/>
            <person name="Getino M."/>
            <person name="Pursley I."/>
            <person name="Horton D.L."/>
            <person name="Alikhan N.F."/>
            <person name="Baker D."/>
            <person name="Gharbi K."/>
            <person name="Hall N."/>
            <person name="Watson M."/>
            <person name="Adriaenssens E.M."/>
            <person name="Foster-Nyarko E."/>
            <person name="Jarju S."/>
            <person name="Secka A."/>
            <person name="Antonio M."/>
            <person name="Oren A."/>
            <person name="Chaudhuri R.R."/>
            <person name="La Ragione R."/>
            <person name="Hildebrand F."/>
            <person name="Pallen M.J."/>
        </authorList>
    </citation>
    <scope>NUCLEOTIDE SEQUENCE</scope>
    <source>
        <strain evidence="18">G3-4614</strain>
    </source>
</reference>
<dbReference type="InterPro" id="IPR005786">
    <property type="entry name" value="B_amino_transII"/>
</dbReference>
<dbReference type="GO" id="GO:0009082">
    <property type="term" value="P:branched-chain amino acid biosynthetic process"/>
    <property type="evidence" value="ECO:0007669"/>
    <property type="project" value="UniProtKB-KW"/>
</dbReference>
<dbReference type="PIRSF" id="PIRSF006468">
    <property type="entry name" value="BCAT1"/>
    <property type="match status" value="1"/>
</dbReference>
<evidence type="ECO:0000256" key="8">
    <source>
        <dbReference type="ARBA" id="ARBA00018179"/>
    </source>
</evidence>
<dbReference type="EC" id="2.6.1.42" evidence="7"/>
<evidence type="ECO:0000256" key="4">
    <source>
        <dbReference type="ARBA" id="ARBA00004931"/>
    </source>
</evidence>
<dbReference type="EMBL" id="JADIMW010000029">
    <property type="protein sequence ID" value="MBO8437862.1"/>
    <property type="molecule type" value="Genomic_DNA"/>
</dbReference>
<dbReference type="NCBIfam" id="NF009897">
    <property type="entry name" value="PRK13357.1"/>
    <property type="match status" value="1"/>
</dbReference>
<evidence type="ECO:0000256" key="14">
    <source>
        <dbReference type="ARBA" id="ARBA00048212"/>
    </source>
</evidence>
<evidence type="ECO:0000313" key="18">
    <source>
        <dbReference type="EMBL" id="MBO8437862.1"/>
    </source>
</evidence>
<protein>
    <recommendedName>
        <fullName evidence="8">Branched-chain-amino-acid aminotransferase</fullName>
        <ecNumber evidence="7">2.6.1.42</ecNumber>
    </recommendedName>
</protein>
<comment type="catalytic activity">
    <reaction evidence="15">
        <text>L-isoleucine + 2-oxoglutarate = (S)-3-methyl-2-oxopentanoate + L-glutamate</text>
        <dbReference type="Rhea" id="RHEA:24801"/>
        <dbReference type="ChEBI" id="CHEBI:16810"/>
        <dbReference type="ChEBI" id="CHEBI:29985"/>
        <dbReference type="ChEBI" id="CHEBI:35146"/>
        <dbReference type="ChEBI" id="CHEBI:58045"/>
        <dbReference type="EC" id="2.6.1.42"/>
    </reaction>
</comment>
<evidence type="ECO:0000256" key="12">
    <source>
        <dbReference type="ARBA" id="ARBA00022898"/>
    </source>
</evidence>
<dbReference type="GO" id="GO:0008652">
    <property type="term" value="P:amino acid biosynthetic process"/>
    <property type="evidence" value="ECO:0007669"/>
    <property type="project" value="UniProtKB-KW"/>
</dbReference>
<dbReference type="Gene3D" id="3.20.10.10">
    <property type="entry name" value="D-amino Acid Aminotransferase, subunit A, domain 2"/>
    <property type="match status" value="1"/>
</dbReference>
<dbReference type="Pfam" id="PF01063">
    <property type="entry name" value="Aminotran_4"/>
    <property type="match status" value="1"/>
</dbReference>
<proteinExistence type="inferred from homology"/>
<sequence>MVSKEIDWANISFGYMPTDYNVRRYYRDGKWGEIELSSSEIINIHMAATSLHYGQEAFEGLKAFRGKDGKIRIFRMQANAERLQSTCRGILMPELPTEMFCEMVEKVVKMNERFVPPYESGASLYIRPLFIGTGAQVGVHPANEYLCIIFVTPVGPYFKGGFAATPYVIIREYDRAAPLGTGRYKVGGNYAASLLANKKAHDLGYSCEIYLDAKEKKYIDEAGAANFFGIKDNTYITPESTSILPSITNRSLMQLAEDMGMKVERRHIPEEELNTFEEAGACGTAAVISPIERIDDLENGKTYIIAKDGKPGPMSTKLYNELRGIQYGDRPDKHGWVTVIE</sequence>
<dbReference type="CDD" id="cd01557">
    <property type="entry name" value="BCAT_beta_family"/>
    <property type="match status" value="1"/>
</dbReference>
<name>A0A9D9E360_9BACT</name>
<comment type="pathway">
    <text evidence="4">Amino-acid biosynthesis; L-valine biosynthesis; L-valine from pyruvate: step 4/4.</text>
</comment>